<keyword evidence="2" id="KW-0813">Transport</keyword>
<evidence type="ECO:0000256" key="8">
    <source>
        <dbReference type="ARBA" id="ARBA00023303"/>
    </source>
</evidence>
<dbReference type="PROSITE" id="PS00889">
    <property type="entry name" value="CNMP_BINDING_2"/>
    <property type="match status" value="1"/>
</dbReference>
<evidence type="ECO:0000256" key="5">
    <source>
        <dbReference type="ARBA" id="ARBA00023065"/>
    </source>
</evidence>
<accession>A0A9X0D8N0</accession>
<dbReference type="GO" id="GO:0017071">
    <property type="term" value="C:intracellular cyclic nucleotide activated cation channel complex"/>
    <property type="evidence" value="ECO:0007669"/>
    <property type="project" value="TreeGrafter"/>
</dbReference>
<dbReference type="OrthoDB" id="421226at2759"/>
<evidence type="ECO:0000256" key="9">
    <source>
        <dbReference type="SAM" id="Phobius"/>
    </source>
</evidence>
<dbReference type="PANTHER" id="PTHR45638">
    <property type="entry name" value="CYCLIC NUCLEOTIDE-GATED CATION CHANNEL SUBUNIT A"/>
    <property type="match status" value="1"/>
</dbReference>
<dbReference type="FunFam" id="2.60.120.10:FF:000002">
    <property type="entry name" value="Cyclic nucleotide gated channel alpha 1a"/>
    <property type="match status" value="1"/>
</dbReference>
<evidence type="ECO:0000256" key="1">
    <source>
        <dbReference type="ARBA" id="ARBA00004141"/>
    </source>
</evidence>
<sequence length="429" mass="48486">MQFKVFVSPANNDSELLESVSTQSINRNEDVSEKDDDIVEEELNELQNTSGQFAEANDEDEDRVFTKTEDIGKNNLPGAEMENGTATSPTSALVHVARTLQLASSWLNRTRARSAARAAPRVDSFLEKLEMAGPSHVTRNSDMFDSSTSIFVDPSQSFHYYWLIVVSICVLYNWIFIIARTAFADLQTRSVSLWLVLDYVSDLIYIVDIIIQFKTVGQFGSMITHMLLVRREFLGQAEAVKQYLVFHGLMAIYKDESLHGSITCGQRKNLPWIAIMFLCKLPLPLRTEIAVQVHLETLKRVQVFADVEPGLLKEIVLKLRSQVYSPGDYICKKGEPGKEMYLVSSGRLQVVQDDSETVIATLHEGSYFGEISILNLSNTGNRRTANVRSEGYSELLCLSKEDLLEALTEFPEARKLLEVRGRRLLRRSR</sequence>
<dbReference type="InterPro" id="IPR014710">
    <property type="entry name" value="RmlC-like_jellyroll"/>
</dbReference>
<evidence type="ECO:0000256" key="4">
    <source>
        <dbReference type="ARBA" id="ARBA00022989"/>
    </source>
</evidence>
<organism evidence="11 12">
    <name type="scientific">Desmophyllum pertusum</name>
    <dbReference type="NCBI Taxonomy" id="174260"/>
    <lineage>
        <taxon>Eukaryota</taxon>
        <taxon>Metazoa</taxon>
        <taxon>Cnidaria</taxon>
        <taxon>Anthozoa</taxon>
        <taxon>Hexacorallia</taxon>
        <taxon>Scleractinia</taxon>
        <taxon>Caryophylliina</taxon>
        <taxon>Caryophylliidae</taxon>
        <taxon>Desmophyllum</taxon>
    </lineage>
</organism>
<dbReference type="Pfam" id="PF00520">
    <property type="entry name" value="Ion_trans"/>
    <property type="match status" value="1"/>
</dbReference>
<dbReference type="Gene3D" id="2.60.120.10">
    <property type="entry name" value="Jelly Rolls"/>
    <property type="match status" value="1"/>
</dbReference>
<dbReference type="Proteomes" id="UP001163046">
    <property type="component" value="Unassembled WGS sequence"/>
</dbReference>
<dbReference type="PANTHER" id="PTHR45638:SF11">
    <property type="entry name" value="CYCLIC NUCLEOTIDE-GATED CATION CHANNEL SUBUNIT A"/>
    <property type="match status" value="1"/>
</dbReference>
<dbReference type="InterPro" id="IPR050866">
    <property type="entry name" value="CNG_cation_channel"/>
</dbReference>
<evidence type="ECO:0000313" key="12">
    <source>
        <dbReference type="Proteomes" id="UP001163046"/>
    </source>
</evidence>
<proteinExistence type="predicted"/>
<feature type="transmembrane region" description="Helical" evidence="9">
    <location>
        <begin position="160"/>
        <end position="179"/>
    </location>
</feature>
<dbReference type="AlphaFoldDB" id="A0A9X0D8N0"/>
<dbReference type="PROSITE" id="PS50042">
    <property type="entry name" value="CNMP_BINDING_3"/>
    <property type="match status" value="1"/>
</dbReference>
<evidence type="ECO:0000256" key="7">
    <source>
        <dbReference type="ARBA" id="ARBA00023286"/>
    </source>
</evidence>
<evidence type="ECO:0000259" key="10">
    <source>
        <dbReference type="PROSITE" id="PS50042"/>
    </source>
</evidence>
<keyword evidence="5" id="KW-0406">Ion transport</keyword>
<dbReference type="SMART" id="SM00100">
    <property type="entry name" value="cNMP"/>
    <property type="match status" value="1"/>
</dbReference>
<dbReference type="InterPro" id="IPR018490">
    <property type="entry name" value="cNMP-bd_dom_sf"/>
</dbReference>
<keyword evidence="6 9" id="KW-0472">Membrane</keyword>
<dbReference type="PROSITE" id="PS00888">
    <property type="entry name" value="CNMP_BINDING_1"/>
    <property type="match status" value="1"/>
</dbReference>
<evidence type="ECO:0000313" key="11">
    <source>
        <dbReference type="EMBL" id="KAJ7389668.1"/>
    </source>
</evidence>
<keyword evidence="7" id="KW-1071">Ligand-gated ion channel</keyword>
<keyword evidence="3 9" id="KW-0812">Transmembrane</keyword>
<dbReference type="EMBL" id="MU825426">
    <property type="protein sequence ID" value="KAJ7389668.1"/>
    <property type="molecule type" value="Genomic_DNA"/>
</dbReference>
<dbReference type="SUPFAM" id="SSF81324">
    <property type="entry name" value="Voltage-gated potassium channels"/>
    <property type="match status" value="1"/>
</dbReference>
<dbReference type="GO" id="GO:0044877">
    <property type="term" value="F:protein-containing complex binding"/>
    <property type="evidence" value="ECO:0007669"/>
    <property type="project" value="TreeGrafter"/>
</dbReference>
<feature type="transmembrane region" description="Helical" evidence="9">
    <location>
        <begin position="191"/>
        <end position="213"/>
    </location>
</feature>
<dbReference type="InterPro" id="IPR018488">
    <property type="entry name" value="cNMP-bd_CS"/>
</dbReference>
<protein>
    <submittedName>
        <fullName evidence="11">Cyclic nucleotide-gated olfactory channel</fullName>
    </submittedName>
</protein>
<dbReference type="CDD" id="cd00038">
    <property type="entry name" value="CAP_ED"/>
    <property type="match status" value="1"/>
</dbReference>
<comment type="subcellular location">
    <subcellularLocation>
        <location evidence="1">Membrane</location>
        <topology evidence="1">Multi-pass membrane protein</topology>
    </subcellularLocation>
</comment>
<keyword evidence="4 9" id="KW-1133">Transmembrane helix</keyword>
<feature type="domain" description="Cyclic nucleotide-binding" evidence="10">
    <location>
        <begin position="303"/>
        <end position="415"/>
    </location>
</feature>
<reference evidence="11" key="1">
    <citation type="submission" date="2023-01" db="EMBL/GenBank/DDBJ databases">
        <title>Genome assembly of the deep-sea coral Lophelia pertusa.</title>
        <authorList>
            <person name="Herrera S."/>
            <person name="Cordes E."/>
        </authorList>
    </citation>
    <scope>NUCLEOTIDE SEQUENCE</scope>
    <source>
        <strain evidence="11">USNM1676648</strain>
        <tissue evidence="11">Polyp</tissue>
    </source>
</reference>
<keyword evidence="8" id="KW-0407">Ion channel</keyword>
<comment type="caution">
    <text evidence="11">The sequence shown here is derived from an EMBL/GenBank/DDBJ whole genome shotgun (WGS) entry which is preliminary data.</text>
</comment>
<name>A0A9X0D8N0_9CNID</name>
<dbReference type="InterPro" id="IPR005821">
    <property type="entry name" value="Ion_trans_dom"/>
</dbReference>
<evidence type="ECO:0000256" key="6">
    <source>
        <dbReference type="ARBA" id="ARBA00023136"/>
    </source>
</evidence>
<dbReference type="SUPFAM" id="SSF51206">
    <property type="entry name" value="cAMP-binding domain-like"/>
    <property type="match status" value="1"/>
</dbReference>
<dbReference type="GO" id="GO:0005886">
    <property type="term" value="C:plasma membrane"/>
    <property type="evidence" value="ECO:0007669"/>
    <property type="project" value="TreeGrafter"/>
</dbReference>
<evidence type="ECO:0000256" key="3">
    <source>
        <dbReference type="ARBA" id="ARBA00022692"/>
    </source>
</evidence>
<gene>
    <name evidence="11" type="primary">CNGA2</name>
    <name evidence="11" type="ORF">OS493_029552</name>
</gene>
<evidence type="ECO:0000256" key="2">
    <source>
        <dbReference type="ARBA" id="ARBA00022448"/>
    </source>
</evidence>
<dbReference type="InterPro" id="IPR000595">
    <property type="entry name" value="cNMP-bd_dom"/>
</dbReference>
<dbReference type="GO" id="GO:0005223">
    <property type="term" value="F:intracellularly cGMP-activated cation channel activity"/>
    <property type="evidence" value="ECO:0007669"/>
    <property type="project" value="TreeGrafter"/>
</dbReference>
<keyword evidence="12" id="KW-1185">Reference proteome</keyword>
<dbReference type="Pfam" id="PF00027">
    <property type="entry name" value="cNMP_binding"/>
    <property type="match status" value="1"/>
</dbReference>